<reference evidence="3" key="1">
    <citation type="submission" date="2021-12" db="EMBL/GenBank/DDBJ databases">
        <title>Enterovibrio ZSDZ35 sp. nov. and Enterovibrio ZSDZ42 sp. nov., isolated from coastal seawater in Qingdao.</title>
        <authorList>
            <person name="Zhang P."/>
        </authorList>
    </citation>
    <scope>NUCLEOTIDE SEQUENCE</scope>
    <source>
        <strain evidence="3">ZSDZ42</strain>
    </source>
</reference>
<evidence type="ECO:0000256" key="1">
    <source>
        <dbReference type="SAM" id="Phobius"/>
    </source>
</evidence>
<name>A0ABT5R308_9GAMM</name>
<keyword evidence="1" id="KW-0472">Membrane</keyword>
<dbReference type="EMBL" id="JAJUBC010000014">
    <property type="protein sequence ID" value="MDD1794141.1"/>
    <property type="molecule type" value="Genomic_DNA"/>
</dbReference>
<feature type="transmembrane region" description="Helical" evidence="1">
    <location>
        <begin position="12"/>
        <end position="31"/>
    </location>
</feature>
<organism evidence="3 4">
    <name type="scientific">Enterovibrio gelatinilyticus</name>
    <dbReference type="NCBI Taxonomy" id="2899819"/>
    <lineage>
        <taxon>Bacteria</taxon>
        <taxon>Pseudomonadati</taxon>
        <taxon>Pseudomonadota</taxon>
        <taxon>Gammaproteobacteria</taxon>
        <taxon>Vibrionales</taxon>
        <taxon>Vibrionaceae</taxon>
        <taxon>Enterovibrio</taxon>
    </lineage>
</organism>
<accession>A0ABT5R308</accession>
<dbReference type="Pfam" id="PF05232">
    <property type="entry name" value="BTP"/>
    <property type="match status" value="2"/>
</dbReference>
<protein>
    <submittedName>
        <fullName evidence="3">PACE efflux transporter</fullName>
    </submittedName>
</protein>
<keyword evidence="4" id="KW-1185">Reference proteome</keyword>
<dbReference type="RefSeq" id="WP_274164976.1">
    <property type="nucleotide sequence ID" value="NZ_JAJUBC010000014.1"/>
</dbReference>
<comment type="caution">
    <text evidence="3">The sequence shown here is derived from an EMBL/GenBank/DDBJ whole genome shotgun (WGS) entry which is preliminary data.</text>
</comment>
<feature type="transmembrane region" description="Helical" evidence="1">
    <location>
        <begin position="104"/>
        <end position="123"/>
    </location>
</feature>
<feature type="transmembrane region" description="Helical" evidence="1">
    <location>
        <begin position="37"/>
        <end position="57"/>
    </location>
</feature>
<evidence type="ECO:0000259" key="2">
    <source>
        <dbReference type="Pfam" id="PF05232"/>
    </source>
</evidence>
<feature type="transmembrane region" description="Helical" evidence="1">
    <location>
        <begin position="77"/>
        <end position="98"/>
    </location>
</feature>
<evidence type="ECO:0000313" key="4">
    <source>
        <dbReference type="Proteomes" id="UP001149400"/>
    </source>
</evidence>
<gene>
    <name evidence="3" type="ORF">LRP50_13450</name>
</gene>
<evidence type="ECO:0000313" key="3">
    <source>
        <dbReference type="EMBL" id="MDD1794141.1"/>
    </source>
</evidence>
<dbReference type="NCBIfam" id="NF033664">
    <property type="entry name" value="PACE_transport"/>
    <property type="match status" value="1"/>
</dbReference>
<keyword evidence="1" id="KW-0812">Transmembrane</keyword>
<dbReference type="InterPro" id="IPR058208">
    <property type="entry name" value="PACE"/>
</dbReference>
<feature type="domain" description="Chlorhexidine efflux transporter" evidence="2">
    <location>
        <begin position="2"/>
        <end position="61"/>
    </location>
</feature>
<keyword evidence="1" id="KW-1133">Transmembrane helix</keyword>
<feature type="domain" description="Chlorhexidine efflux transporter" evidence="2">
    <location>
        <begin position="72"/>
        <end position="133"/>
    </location>
</feature>
<dbReference type="Proteomes" id="UP001149400">
    <property type="component" value="Unassembled WGS sequence"/>
</dbReference>
<sequence length="142" mass="16208">MRTTLDRIRHAIAFEIIGLLCIVSILSLFGFDAAHTGVLGIAFSVIATGWNYVYNLWFDKGMVKWAGTTTKSQKHRILHAVMFELGLLWVTLPAIAWWLNISLYQAFLMDIGLVAFYLVYAYIYNLAYDKIFPVKSDMQPAH</sequence>
<proteinExistence type="predicted"/>
<dbReference type="InterPro" id="IPR007896">
    <property type="entry name" value="BTP_bacteria"/>
</dbReference>